<name>A0A1U6IXB1_9SPHN</name>
<evidence type="ECO:0000313" key="1">
    <source>
        <dbReference type="EMBL" id="SLK12659.1"/>
    </source>
</evidence>
<protein>
    <submittedName>
        <fullName evidence="1">Uncharacterized protein</fullName>
    </submittedName>
</protein>
<dbReference type="Proteomes" id="UP000190989">
    <property type="component" value="Unassembled WGS sequence"/>
</dbReference>
<sequence>MIEFLAPRDDAPELTVSPILRAALLTLDYLQVNGPIGLTPAKPLKRYFVTWAAQVFDWPHYTAQLVRPFSVSRKLTCGTIICFDRWSTSMS</sequence>
<dbReference type="RefSeq" id="WP_217698242.1">
    <property type="nucleotide sequence ID" value="NZ_FVZE01000021.1"/>
</dbReference>
<accession>A0A1U6IXB1</accession>
<dbReference type="EMBL" id="FVZE01000021">
    <property type="protein sequence ID" value="SLK12659.1"/>
    <property type="molecule type" value="Genomic_DNA"/>
</dbReference>
<evidence type="ECO:0000313" key="2">
    <source>
        <dbReference type="Proteomes" id="UP000190989"/>
    </source>
</evidence>
<gene>
    <name evidence="1" type="ORF">SAMN06295987_1215</name>
</gene>
<organism evidence="1 2">
    <name type="scientific">Novosphingobium mathurense</name>
    <dbReference type="NCBI Taxonomy" id="428990"/>
    <lineage>
        <taxon>Bacteria</taxon>
        <taxon>Pseudomonadati</taxon>
        <taxon>Pseudomonadota</taxon>
        <taxon>Alphaproteobacteria</taxon>
        <taxon>Sphingomonadales</taxon>
        <taxon>Sphingomonadaceae</taxon>
        <taxon>Novosphingobium</taxon>
    </lineage>
</organism>
<dbReference type="STRING" id="428990.SAMN06295987_1215"/>
<reference evidence="2" key="1">
    <citation type="submission" date="2017-02" db="EMBL/GenBank/DDBJ databases">
        <authorList>
            <person name="Varghese N."/>
            <person name="Submissions S."/>
        </authorList>
    </citation>
    <scope>NUCLEOTIDE SEQUENCE [LARGE SCALE GENOMIC DNA]</scope>
    <source>
        <strain evidence="2">SM117</strain>
    </source>
</reference>
<proteinExistence type="predicted"/>
<keyword evidence="2" id="KW-1185">Reference proteome</keyword>
<dbReference type="AlphaFoldDB" id="A0A1U6IXB1"/>